<dbReference type="Proteomes" id="UP001050975">
    <property type="component" value="Unassembled WGS sequence"/>
</dbReference>
<dbReference type="AlphaFoldDB" id="A0AAV3X8M7"/>
<feature type="domain" description="Filamentous haemagglutinin FhaB/tRNA nuclease CdiA-like TPS" evidence="1">
    <location>
        <begin position="70"/>
        <end position="181"/>
    </location>
</feature>
<name>A0AAV3X8M7_9CYAN</name>
<evidence type="ECO:0000259" key="1">
    <source>
        <dbReference type="SMART" id="SM00912"/>
    </source>
</evidence>
<proteinExistence type="predicted"/>
<dbReference type="Pfam" id="PF05860">
    <property type="entry name" value="TPS"/>
    <property type="match status" value="1"/>
</dbReference>
<accession>A0AAV3X8M7</accession>
<gene>
    <name evidence="2" type="ORF">MiSe_13730</name>
</gene>
<dbReference type="NCBIfam" id="TIGR01901">
    <property type="entry name" value="adhes_NPXG"/>
    <property type="match status" value="1"/>
</dbReference>
<dbReference type="InterPro" id="IPR012334">
    <property type="entry name" value="Pectin_lyas_fold"/>
</dbReference>
<dbReference type="EMBL" id="BLAY01000015">
    <property type="protein sequence ID" value="GET36622.1"/>
    <property type="molecule type" value="Genomic_DNA"/>
</dbReference>
<comment type="caution">
    <text evidence="2">The sequence shown here is derived from an EMBL/GenBank/DDBJ whole genome shotgun (WGS) entry which is preliminary data.</text>
</comment>
<reference evidence="2" key="1">
    <citation type="submission" date="2019-10" db="EMBL/GenBank/DDBJ databases">
        <title>Draft genome sequece of Microseira wollei NIES-4236.</title>
        <authorList>
            <person name="Yamaguchi H."/>
            <person name="Suzuki S."/>
            <person name="Kawachi M."/>
        </authorList>
    </citation>
    <scope>NUCLEOTIDE SEQUENCE</scope>
    <source>
        <strain evidence="2">NIES-4236</strain>
    </source>
</reference>
<dbReference type="SUPFAM" id="SSF51126">
    <property type="entry name" value="Pectin lyase-like"/>
    <property type="match status" value="1"/>
</dbReference>
<evidence type="ECO:0000313" key="2">
    <source>
        <dbReference type="EMBL" id="GET36622.1"/>
    </source>
</evidence>
<keyword evidence="3" id="KW-1185">Reference proteome</keyword>
<dbReference type="InterPro" id="IPR011050">
    <property type="entry name" value="Pectin_lyase_fold/virulence"/>
</dbReference>
<dbReference type="InterPro" id="IPR008638">
    <property type="entry name" value="FhaB/CdiA-like_TPS"/>
</dbReference>
<protein>
    <recommendedName>
        <fullName evidence="1">Filamentous haemagglutinin FhaB/tRNA nuclease CdiA-like TPS domain-containing protein</fullName>
    </recommendedName>
</protein>
<evidence type="ECO:0000313" key="3">
    <source>
        <dbReference type="Proteomes" id="UP001050975"/>
    </source>
</evidence>
<dbReference type="Gene3D" id="2.160.20.10">
    <property type="entry name" value="Single-stranded right-handed beta-helix, Pectin lyase-like"/>
    <property type="match status" value="1"/>
</dbReference>
<organism evidence="2 3">
    <name type="scientific">Microseira wollei NIES-4236</name>
    <dbReference type="NCBI Taxonomy" id="2530354"/>
    <lineage>
        <taxon>Bacteria</taxon>
        <taxon>Bacillati</taxon>
        <taxon>Cyanobacteriota</taxon>
        <taxon>Cyanophyceae</taxon>
        <taxon>Oscillatoriophycideae</taxon>
        <taxon>Aerosakkonematales</taxon>
        <taxon>Aerosakkonemataceae</taxon>
        <taxon>Microseira</taxon>
    </lineage>
</organism>
<dbReference type="SMART" id="SM00912">
    <property type="entry name" value="Haemagg_act"/>
    <property type="match status" value="1"/>
</dbReference>
<sequence length="206" mass="21594">MIPNPLASPPSLTLKGGATQTKTACAVYKNKGGNRTEFWIKQVGYLVWIAGSFAWLGLSAIRVQAQIIPDATLPVNSIVTPDGNTSIINGGTGVGRNLFHSFREFSVPTGGTALFNNGLDIQKIFTRVTGSSISNIDGTIKAKGAANLFLINPNGIIFCPNAQLNIGGSFIGSTASSIRFADGSYWSATNPNTPPLLTVNVPVGLQ</sequence>